<dbReference type="RefSeq" id="WP_055060140.1">
    <property type="nucleotide sequence ID" value="NZ_CZBP01000023.1"/>
</dbReference>
<feature type="transmembrane region" description="Helical" evidence="1">
    <location>
        <begin position="94"/>
        <end position="112"/>
    </location>
</feature>
<keyword evidence="1" id="KW-0812">Transmembrane</keyword>
<keyword evidence="1" id="KW-0472">Membrane</keyword>
<dbReference type="AlphaFoldDB" id="A0A174UQZ0"/>
<dbReference type="Proteomes" id="UP000095762">
    <property type="component" value="Unassembled WGS sequence"/>
</dbReference>
<organism evidence="2 3">
    <name type="scientific">Blautia obeum</name>
    <dbReference type="NCBI Taxonomy" id="40520"/>
    <lineage>
        <taxon>Bacteria</taxon>
        <taxon>Bacillati</taxon>
        <taxon>Bacillota</taxon>
        <taxon>Clostridia</taxon>
        <taxon>Lachnospirales</taxon>
        <taxon>Lachnospiraceae</taxon>
        <taxon>Blautia</taxon>
    </lineage>
</organism>
<sequence length="287" mass="33506">MTFYKRHKILSAIFFISIILLIKNSSIPYIFEPPAIISYIFDSPKSNFWDNVAQMSNIFTSAYVTSLMFYYMVDYLPVIKQEKKVKEIIAPQLVNLYLYISELLAMIKYAAIQEKLFHTGNPEDMDNLHFKNNIILCKQKSFKNEVENGTTPYSFDLLKDCDNYRNLILNTCKEISGTPSFSYCDTKVIHIISEIQLSELLRILPKPNDFLLQFDFSDVSYLGLGEGYQQLHSIYKELAPFVDTRYSYEIIDISNEEIQKWEKEQAESLVEHPEIVQMLIANQKQNT</sequence>
<proteinExistence type="predicted"/>
<dbReference type="EMBL" id="CZBP01000023">
    <property type="protein sequence ID" value="CUQ24622.1"/>
    <property type="molecule type" value="Genomic_DNA"/>
</dbReference>
<evidence type="ECO:0000313" key="2">
    <source>
        <dbReference type="EMBL" id="CUQ24622.1"/>
    </source>
</evidence>
<gene>
    <name evidence="2" type="ORF">ERS852569_02652</name>
</gene>
<name>A0A174UQZ0_9FIRM</name>
<feature type="transmembrane region" description="Helical" evidence="1">
    <location>
        <begin position="51"/>
        <end position="73"/>
    </location>
</feature>
<feature type="transmembrane region" description="Helical" evidence="1">
    <location>
        <begin position="12"/>
        <end position="31"/>
    </location>
</feature>
<protein>
    <submittedName>
        <fullName evidence="2">Uncharacterized protein</fullName>
    </submittedName>
</protein>
<evidence type="ECO:0000313" key="3">
    <source>
        <dbReference type="Proteomes" id="UP000095762"/>
    </source>
</evidence>
<accession>A0A174UQZ0</accession>
<evidence type="ECO:0000256" key="1">
    <source>
        <dbReference type="SAM" id="Phobius"/>
    </source>
</evidence>
<keyword evidence="1" id="KW-1133">Transmembrane helix</keyword>
<reference evidence="2 3" key="1">
    <citation type="submission" date="2015-09" db="EMBL/GenBank/DDBJ databases">
        <authorList>
            <consortium name="Pathogen Informatics"/>
        </authorList>
    </citation>
    <scope>NUCLEOTIDE SEQUENCE [LARGE SCALE GENOMIC DNA]</scope>
    <source>
        <strain evidence="2 3">2789STDY5834957</strain>
    </source>
</reference>